<evidence type="ECO:0000313" key="2">
    <source>
        <dbReference type="Proteomes" id="UP000593812"/>
    </source>
</evidence>
<name>A0A7S6VSS7_9GAMM</name>
<protein>
    <submittedName>
        <fullName evidence="1">Uncharacterized protein</fullName>
    </submittedName>
</protein>
<dbReference type="AlphaFoldDB" id="A0A7S6VSS7"/>
<gene>
    <name evidence="1" type="ORF">G0027_11000</name>
</gene>
<dbReference type="EMBL" id="CP048654">
    <property type="protein sequence ID" value="QOW44216.1"/>
    <property type="molecule type" value="Genomic_DNA"/>
</dbReference>
<proteinExistence type="predicted"/>
<sequence>MIREHYKHLLLIGVDFELAFGKGELIENDIYFQMQEKYRAYLIQQIESVGFKIDHYKQDLNEILIQNPIQLITGAAAFKIVSQVLYFEYDNISIGVLSKFLDFNFLTLAKYQKKNKVINESFLNKLFYRAMLFLEFEVFKNNLIAEYYSEDQIVNLNDLEDYEKVAAAIKARGKAKSLKGIEYDGFYKLKTKNDLKKFLINIEERLGHNPIFSDSSANWIALIGAWDLILKKGNNLDKPLFKESPQYVVDSDISCAKLARKKLAEFGFSVSEKTIFDCYDRVYEIYRLIRITIECLVEEKMYGMNERVFIHDFYYNPNSNAFFKKQLQAAKAKL</sequence>
<reference evidence="1 2" key="1">
    <citation type="submission" date="2020-02" db="EMBL/GenBank/DDBJ databases">
        <title>Tigecycline-resistant Acinetobacter species from pigs and migratory birds.</title>
        <authorList>
            <person name="Chen C."/>
            <person name="Sun J."/>
            <person name="Liao X.-P."/>
            <person name="Liu Y.-H."/>
        </authorList>
    </citation>
    <scope>NUCLEOTIDE SEQUENCE [LARGE SCALE GENOMIC DNA]</scope>
    <source>
        <strain evidence="1 2">C15_T</strain>
    </source>
</reference>
<organism evidence="1 2">
    <name type="scientific">Acinetobacter indicus</name>
    <dbReference type="NCBI Taxonomy" id="756892"/>
    <lineage>
        <taxon>Bacteria</taxon>
        <taxon>Pseudomonadati</taxon>
        <taxon>Pseudomonadota</taxon>
        <taxon>Gammaproteobacteria</taxon>
        <taxon>Moraxellales</taxon>
        <taxon>Moraxellaceae</taxon>
        <taxon>Acinetobacter</taxon>
    </lineage>
</organism>
<accession>A0A7S6VSS7</accession>
<evidence type="ECO:0000313" key="1">
    <source>
        <dbReference type="EMBL" id="QOW44216.1"/>
    </source>
</evidence>
<dbReference type="Proteomes" id="UP000593812">
    <property type="component" value="Chromosome"/>
</dbReference>